<evidence type="ECO:0000313" key="1">
    <source>
        <dbReference type="EMBL" id="EFJ18701.1"/>
    </source>
</evidence>
<dbReference type="InParanoid" id="D8SA63"/>
<dbReference type="Gramene" id="EFJ18701">
    <property type="protein sequence ID" value="EFJ18701"/>
    <property type="gene ID" value="SELMODRAFT_419978"/>
</dbReference>
<protein>
    <submittedName>
        <fullName evidence="1">Uncharacterized protein</fullName>
    </submittedName>
</protein>
<organism evidence="2">
    <name type="scientific">Selaginella moellendorffii</name>
    <name type="common">Spikemoss</name>
    <dbReference type="NCBI Taxonomy" id="88036"/>
    <lineage>
        <taxon>Eukaryota</taxon>
        <taxon>Viridiplantae</taxon>
        <taxon>Streptophyta</taxon>
        <taxon>Embryophyta</taxon>
        <taxon>Tracheophyta</taxon>
        <taxon>Lycopodiopsida</taxon>
        <taxon>Selaginellales</taxon>
        <taxon>Selaginellaceae</taxon>
        <taxon>Selaginella</taxon>
    </lineage>
</organism>
<accession>D8SA63</accession>
<dbReference type="AlphaFoldDB" id="D8SA63"/>
<gene>
    <name evidence="1" type="ORF">SELMODRAFT_419978</name>
</gene>
<dbReference type="EMBL" id="GL377609">
    <property type="protein sequence ID" value="EFJ18701.1"/>
    <property type="molecule type" value="Genomic_DNA"/>
</dbReference>
<dbReference type="HOGENOM" id="CLU_1996558_0_0_1"/>
<dbReference type="Proteomes" id="UP000001514">
    <property type="component" value="Unassembled WGS sequence"/>
</dbReference>
<proteinExistence type="predicted"/>
<reference evidence="1 2" key="1">
    <citation type="journal article" date="2011" name="Science">
        <title>The Selaginella genome identifies genetic changes associated with the evolution of vascular plants.</title>
        <authorList>
            <person name="Banks J.A."/>
            <person name="Nishiyama T."/>
            <person name="Hasebe M."/>
            <person name="Bowman J.L."/>
            <person name="Gribskov M."/>
            <person name="dePamphilis C."/>
            <person name="Albert V.A."/>
            <person name="Aono N."/>
            <person name="Aoyama T."/>
            <person name="Ambrose B.A."/>
            <person name="Ashton N.W."/>
            <person name="Axtell M.J."/>
            <person name="Barker E."/>
            <person name="Barker M.S."/>
            <person name="Bennetzen J.L."/>
            <person name="Bonawitz N.D."/>
            <person name="Chapple C."/>
            <person name="Cheng C."/>
            <person name="Correa L.G."/>
            <person name="Dacre M."/>
            <person name="DeBarry J."/>
            <person name="Dreyer I."/>
            <person name="Elias M."/>
            <person name="Engstrom E.M."/>
            <person name="Estelle M."/>
            <person name="Feng L."/>
            <person name="Finet C."/>
            <person name="Floyd S.K."/>
            <person name="Frommer W.B."/>
            <person name="Fujita T."/>
            <person name="Gramzow L."/>
            <person name="Gutensohn M."/>
            <person name="Harholt J."/>
            <person name="Hattori M."/>
            <person name="Heyl A."/>
            <person name="Hirai T."/>
            <person name="Hiwatashi Y."/>
            <person name="Ishikawa M."/>
            <person name="Iwata M."/>
            <person name="Karol K.G."/>
            <person name="Koehler B."/>
            <person name="Kolukisaoglu U."/>
            <person name="Kubo M."/>
            <person name="Kurata T."/>
            <person name="Lalonde S."/>
            <person name="Li K."/>
            <person name="Li Y."/>
            <person name="Litt A."/>
            <person name="Lyons E."/>
            <person name="Manning G."/>
            <person name="Maruyama T."/>
            <person name="Michael T.P."/>
            <person name="Mikami K."/>
            <person name="Miyazaki S."/>
            <person name="Morinaga S."/>
            <person name="Murata T."/>
            <person name="Mueller-Roeber B."/>
            <person name="Nelson D.R."/>
            <person name="Obara M."/>
            <person name="Oguri Y."/>
            <person name="Olmstead R.G."/>
            <person name="Onodera N."/>
            <person name="Petersen B.L."/>
            <person name="Pils B."/>
            <person name="Prigge M."/>
            <person name="Rensing S.A."/>
            <person name="Riano-Pachon D.M."/>
            <person name="Roberts A.W."/>
            <person name="Sato Y."/>
            <person name="Scheller H.V."/>
            <person name="Schulz B."/>
            <person name="Schulz C."/>
            <person name="Shakirov E.V."/>
            <person name="Shibagaki N."/>
            <person name="Shinohara N."/>
            <person name="Shippen D.E."/>
            <person name="Soerensen I."/>
            <person name="Sotooka R."/>
            <person name="Sugimoto N."/>
            <person name="Sugita M."/>
            <person name="Sumikawa N."/>
            <person name="Tanurdzic M."/>
            <person name="Theissen G."/>
            <person name="Ulvskov P."/>
            <person name="Wakazuki S."/>
            <person name="Weng J.K."/>
            <person name="Willats W.W."/>
            <person name="Wipf D."/>
            <person name="Wolf P.G."/>
            <person name="Yang L."/>
            <person name="Zimmer A.D."/>
            <person name="Zhu Q."/>
            <person name="Mitros T."/>
            <person name="Hellsten U."/>
            <person name="Loque D."/>
            <person name="Otillar R."/>
            <person name="Salamov A."/>
            <person name="Schmutz J."/>
            <person name="Shapiro H."/>
            <person name="Lindquist E."/>
            <person name="Lucas S."/>
            <person name="Rokhsar D."/>
            <person name="Grigoriev I.V."/>
        </authorList>
    </citation>
    <scope>NUCLEOTIDE SEQUENCE [LARGE SCALE GENOMIC DNA]</scope>
</reference>
<evidence type="ECO:0000313" key="2">
    <source>
        <dbReference type="Proteomes" id="UP000001514"/>
    </source>
</evidence>
<keyword evidence="2" id="KW-1185">Reference proteome</keyword>
<name>D8SA63_SELML</name>
<dbReference type="KEGG" id="smo:SELMODRAFT_419978"/>
<sequence>MRGQEDNLAISYHQCIIKELGYDEKDHVHYKDVHDLVNDREVYSKHLHSLKVVYERLRAEKLDDELAVVNDHIMTLTNIVNHMGIIDMQKSMYPFEVIKFTKLEVISIRHLKSIYFCYMHISLQI</sequence>